<dbReference type="InterPro" id="IPR004307">
    <property type="entry name" value="TspO_MBR"/>
</dbReference>
<dbReference type="PANTHER" id="PTHR48079:SF6">
    <property type="entry name" value="NAD(P)-BINDING DOMAIN-CONTAINING PROTEIN-RELATED"/>
    <property type="match status" value="1"/>
</dbReference>
<dbReference type="InterPro" id="IPR038330">
    <property type="entry name" value="TspO/MBR-related_sf"/>
</dbReference>
<dbReference type="Gene3D" id="1.20.1260.100">
    <property type="entry name" value="TspO/MBR protein"/>
    <property type="match status" value="1"/>
</dbReference>
<evidence type="ECO:0000256" key="4">
    <source>
        <dbReference type="ARBA" id="ARBA00022989"/>
    </source>
</evidence>
<dbReference type="EMBL" id="SDMQ01000001">
    <property type="protein sequence ID" value="TBT88413.1"/>
    <property type="molecule type" value="Genomic_DNA"/>
</dbReference>
<dbReference type="InterPro" id="IPR016040">
    <property type="entry name" value="NAD(P)-bd_dom"/>
</dbReference>
<comment type="caution">
    <text evidence="7">The sequence shown here is derived from an EMBL/GenBank/DDBJ whole genome shotgun (WGS) entry which is preliminary data.</text>
</comment>
<comment type="similarity">
    <text evidence="2">Belongs to the TspO/BZRP family.</text>
</comment>
<dbReference type="GO" id="GO:0005737">
    <property type="term" value="C:cytoplasm"/>
    <property type="evidence" value="ECO:0007669"/>
    <property type="project" value="TreeGrafter"/>
</dbReference>
<evidence type="ECO:0000256" key="5">
    <source>
        <dbReference type="ARBA" id="ARBA00023136"/>
    </source>
</evidence>
<keyword evidence="8" id="KW-1185">Reference proteome</keyword>
<reference evidence="7 8" key="1">
    <citation type="submission" date="2019-01" db="EMBL/GenBank/DDBJ databases">
        <title>Lactibacter flavus gen. nov., sp. nov., a novel bacterium of the family Propionibacteriaceae isolated from raw milk and dairy products.</title>
        <authorList>
            <person name="Huptas C."/>
            <person name="Wenning M."/>
            <person name="Breitenwieser F."/>
            <person name="Doll E."/>
            <person name="Von Neubeck M."/>
            <person name="Busse H.-J."/>
            <person name="Scherer S."/>
        </authorList>
    </citation>
    <scope>NUCLEOTIDE SEQUENCE [LARGE SCALE GENOMIC DNA]</scope>
    <source>
        <strain evidence="7 8">KCTC 33808</strain>
    </source>
</reference>
<dbReference type="RefSeq" id="WP_131166544.1">
    <property type="nucleotide sequence ID" value="NZ_SDMQ01000001.1"/>
</dbReference>
<dbReference type="Gene3D" id="3.40.50.720">
    <property type="entry name" value="NAD(P)-binding Rossmann-like Domain"/>
    <property type="match status" value="1"/>
</dbReference>
<dbReference type="GO" id="GO:0016020">
    <property type="term" value="C:membrane"/>
    <property type="evidence" value="ECO:0007669"/>
    <property type="project" value="UniProtKB-SubCell"/>
</dbReference>
<dbReference type="FunFam" id="1.20.1260.100:FF:000001">
    <property type="entry name" value="translocator protein 2"/>
    <property type="match status" value="1"/>
</dbReference>
<evidence type="ECO:0000256" key="3">
    <source>
        <dbReference type="ARBA" id="ARBA00022692"/>
    </source>
</evidence>
<dbReference type="InterPro" id="IPR051783">
    <property type="entry name" value="NAD(P)-dependent_oxidoreduct"/>
</dbReference>
<dbReference type="Pfam" id="PF03073">
    <property type="entry name" value="TspO_MBR"/>
    <property type="match status" value="1"/>
</dbReference>
<keyword evidence="3" id="KW-0812">Transmembrane</keyword>
<dbReference type="Proteomes" id="UP000292373">
    <property type="component" value="Unassembled WGS sequence"/>
</dbReference>
<dbReference type="Pfam" id="PF13460">
    <property type="entry name" value="NAD_binding_10"/>
    <property type="match status" value="1"/>
</dbReference>
<gene>
    <name evidence="7" type="ORF">ET989_00155</name>
</gene>
<sequence length="463" mass="48996">MPDRTALVTGASGYVGSQLVPALLEQGWTVRVLARNPGGLEQAWRDRVDVVQGDATDPDALAEALAGCRVAYYLLHSMDGKGDYRDRDRRLARRFADSARAAEVGRIVYLSGLHPQGRLSDHLASRVEVGEILLESGVPTAVLQAGVVLGEGSASFDMLRHLTERLPVSFGPKWLRNRIQPIAVSDVVHYLVRAADLDPGVNRTIDVGMPEQLTYLEMMRRYAAATGLGPRLVGTVPVLTPRLASLWVGLVTPVPAGIARPLVGSLIHDAVKSEDDAATLLGDPEGGLKGFEDAIALATRDIDPHRWGRTLATVSAAVAATAVAGSLLTDPDSAWYRSLRKPTWQPPASAFPIVWTGLYAIIAVATTAAITEAEEAGDLEKAADLRRSLAVNLPLNAAWSGVFFRSRNLPAATLGAAALAASSADLARRAAATGSGKAVGLGLYAAWCGFATALSAELARLNR</sequence>
<name>A0A4Q9KGH0_9ACTN</name>
<dbReference type="CDD" id="cd15904">
    <property type="entry name" value="TSPO_MBR"/>
    <property type="match status" value="1"/>
</dbReference>
<evidence type="ECO:0000256" key="1">
    <source>
        <dbReference type="ARBA" id="ARBA00004141"/>
    </source>
</evidence>
<dbReference type="OrthoDB" id="9774199at2"/>
<dbReference type="AlphaFoldDB" id="A0A4Q9KGH0"/>
<feature type="domain" description="NAD(P)-binding" evidence="6">
    <location>
        <begin position="10"/>
        <end position="114"/>
    </location>
</feature>
<evidence type="ECO:0000256" key="2">
    <source>
        <dbReference type="ARBA" id="ARBA00007524"/>
    </source>
</evidence>
<keyword evidence="4" id="KW-1133">Transmembrane helix</keyword>
<dbReference type="SUPFAM" id="SSF51735">
    <property type="entry name" value="NAD(P)-binding Rossmann-fold domains"/>
    <property type="match status" value="1"/>
</dbReference>
<dbReference type="PANTHER" id="PTHR48079">
    <property type="entry name" value="PROTEIN YEEZ"/>
    <property type="match status" value="1"/>
</dbReference>
<protein>
    <submittedName>
        <fullName evidence="7">NAD-dependent epimerase/dehydratase family protein</fullName>
    </submittedName>
</protein>
<accession>A0A4Q9KGH0</accession>
<evidence type="ECO:0000313" key="7">
    <source>
        <dbReference type="EMBL" id="TBT88413.1"/>
    </source>
</evidence>
<organism evidence="7 8">
    <name type="scientific">Propioniciclava sinopodophylli</name>
    <dbReference type="NCBI Taxonomy" id="1837344"/>
    <lineage>
        <taxon>Bacteria</taxon>
        <taxon>Bacillati</taxon>
        <taxon>Actinomycetota</taxon>
        <taxon>Actinomycetes</taxon>
        <taxon>Propionibacteriales</taxon>
        <taxon>Propionibacteriaceae</taxon>
        <taxon>Propioniciclava</taxon>
    </lineage>
</organism>
<dbReference type="InterPro" id="IPR036291">
    <property type="entry name" value="NAD(P)-bd_dom_sf"/>
</dbReference>
<dbReference type="GO" id="GO:0004029">
    <property type="term" value="F:aldehyde dehydrogenase (NAD+) activity"/>
    <property type="evidence" value="ECO:0007669"/>
    <property type="project" value="TreeGrafter"/>
</dbReference>
<keyword evidence="5" id="KW-0472">Membrane</keyword>
<proteinExistence type="inferred from homology"/>
<comment type="subcellular location">
    <subcellularLocation>
        <location evidence="1">Membrane</location>
        <topology evidence="1">Multi-pass membrane protein</topology>
    </subcellularLocation>
</comment>
<evidence type="ECO:0000259" key="6">
    <source>
        <dbReference type="Pfam" id="PF13460"/>
    </source>
</evidence>
<evidence type="ECO:0000313" key="8">
    <source>
        <dbReference type="Proteomes" id="UP000292373"/>
    </source>
</evidence>